<dbReference type="Proteomes" id="UP000468828">
    <property type="component" value="Unassembled WGS sequence"/>
</dbReference>
<dbReference type="SUPFAM" id="SSF53187">
    <property type="entry name" value="Zn-dependent exopeptidases"/>
    <property type="match status" value="1"/>
</dbReference>
<accession>A0A6P0EPM0</accession>
<dbReference type="GO" id="GO:0050118">
    <property type="term" value="F:N-acetyldiaminopimelate deacetylase activity"/>
    <property type="evidence" value="ECO:0007669"/>
    <property type="project" value="UniProtKB-ARBA"/>
</dbReference>
<dbReference type="SUPFAM" id="SSF55031">
    <property type="entry name" value="Bacterial exopeptidase dimerisation domain"/>
    <property type="match status" value="1"/>
</dbReference>
<keyword evidence="5" id="KW-1185">Reference proteome</keyword>
<dbReference type="Proteomes" id="UP000471152">
    <property type="component" value="Unassembled WGS sequence"/>
</dbReference>
<evidence type="ECO:0000313" key="3">
    <source>
        <dbReference type="EMBL" id="NEK92825.1"/>
    </source>
</evidence>
<dbReference type="InterPro" id="IPR002933">
    <property type="entry name" value="Peptidase_M20"/>
</dbReference>
<dbReference type="PANTHER" id="PTHR11014:SF63">
    <property type="entry name" value="METALLOPEPTIDASE, PUTATIVE (AFU_ORTHOLOGUE AFUA_6G09600)-RELATED"/>
    <property type="match status" value="1"/>
</dbReference>
<dbReference type="InterPro" id="IPR017439">
    <property type="entry name" value="Amidohydrolase"/>
</dbReference>
<comment type="caution">
    <text evidence="3">The sequence shown here is derived from an EMBL/GenBank/DDBJ whole genome shotgun (WGS) entry which is preliminary data.</text>
</comment>
<dbReference type="Pfam" id="PF01546">
    <property type="entry name" value="Peptidase_M20"/>
    <property type="match status" value="1"/>
</dbReference>
<feature type="domain" description="Peptidase M20 dimerisation" evidence="2">
    <location>
        <begin position="205"/>
        <end position="302"/>
    </location>
</feature>
<dbReference type="EMBL" id="JAAGWH010000004">
    <property type="protein sequence ID" value="NEK92825.1"/>
    <property type="molecule type" value="Genomic_DNA"/>
</dbReference>
<dbReference type="InterPro" id="IPR011650">
    <property type="entry name" value="Peptidase_M20_dimer"/>
</dbReference>
<dbReference type="Gene3D" id="3.40.630.10">
    <property type="entry name" value="Zn peptidases"/>
    <property type="match status" value="1"/>
</dbReference>
<proteinExistence type="predicted"/>
<sequence>MSAPETTVPVAVPHREPPAALTAWSERLTAALAEELPAALELRHALHADPRLSGDEQDTADAVVAALGLGEGRVVAGTGRLVRVVEGPGRSVALRAELDGLEVAERTGAPWAATGAAMHACGHDTHLAGLVALARAVSRVGGPAPLVLLLQPREERAPSGAADVVAEGVLTEEGVDSVVSAHVQPQLPAGVVNATPGPVNASSDEFTITVTGHGGHGGYPHTTADPVLALAAIVLALQQLVSRRVDPTVSAVLAVTQLDAGSSFNVVPDTARARGGLRAMREEDRLELVQALTDVAAHTAAAYGCTAQVDSEHNMPVLANDPDLARGAAGWLVRGGTTVDDAWRSFGSDDFSHFCAGARGLMLFLGVEGGPAGADGRRPGLHSPRFLPGDEVVGQVATALLAGYLAGAELLGEVAPPPAG</sequence>
<dbReference type="Pfam" id="PF07687">
    <property type="entry name" value="M20_dimer"/>
    <property type="match status" value="1"/>
</dbReference>
<dbReference type="GO" id="GO:0019877">
    <property type="term" value="P:diaminopimelate biosynthetic process"/>
    <property type="evidence" value="ECO:0007669"/>
    <property type="project" value="UniProtKB-ARBA"/>
</dbReference>
<dbReference type="RefSeq" id="WP_163609291.1">
    <property type="nucleotide sequence ID" value="NZ_JAAGWB010000004.1"/>
</dbReference>
<dbReference type="InterPro" id="IPR036264">
    <property type="entry name" value="Bact_exopeptidase_dim_dom"/>
</dbReference>
<evidence type="ECO:0000313" key="6">
    <source>
        <dbReference type="Proteomes" id="UP000471152"/>
    </source>
</evidence>
<keyword evidence="1 3" id="KW-0378">Hydrolase</keyword>
<dbReference type="PANTHER" id="PTHR11014">
    <property type="entry name" value="PEPTIDASE M20 FAMILY MEMBER"/>
    <property type="match status" value="1"/>
</dbReference>
<organism evidence="3 5">
    <name type="scientific">Modestobacter muralis</name>
    <dbReference type="NCBI Taxonomy" id="1608614"/>
    <lineage>
        <taxon>Bacteria</taxon>
        <taxon>Bacillati</taxon>
        <taxon>Actinomycetota</taxon>
        <taxon>Actinomycetes</taxon>
        <taxon>Geodermatophilales</taxon>
        <taxon>Geodermatophilaceae</taxon>
        <taxon>Modestobacter</taxon>
    </lineage>
</organism>
<evidence type="ECO:0000313" key="4">
    <source>
        <dbReference type="EMBL" id="NEN49592.1"/>
    </source>
</evidence>
<dbReference type="NCBIfam" id="TIGR01891">
    <property type="entry name" value="amidohydrolases"/>
    <property type="match status" value="1"/>
</dbReference>
<gene>
    <name evidence="4" type="ORF">G3R41_01375</name>
    <name evidence="3" type="ORF">GCU67_01375</name>
</gene>
<evidence type="ECO:0000256" key="1">
    <source>
        <dbReference type="ARBA" id="ARBA00022801"/>
    </source>
</evidence>
<protein>
    <submittedName>
        <fullName evidence="3">Amidohydrolase</fullName>
    </submittedName>
</protein>
<dbReference type="FunFam" id="3.30.70.360:FF:000001">
    <property type="entry name" value="N-acetyldiaminopimelate deacetylase"/>
    <property type="match status" value="1"/>
</dbReference>
<evidence type="ECO:0000259" key="2">
    <source>
        <dbReference type="Pfam" id="PF07687"/>
    </source>
</evidence>
<evidence type="ECO:0000313" key="5">
    <source>
        <dbReference type="Proteomes" id="UP000468828"/>
    </source>
</evidence>
<reference evidence="3 5" key="1">
    <citation type="submission" date="2020-01" db="EMBL/GenBank/DDBJ databases">
        <title>the WGS Modestobacter muralis CPCC 204518.</title>
        <authorList>
            <person name="Jiang Z."/>
        </authorList>
    </citation>
    <scope>NUCLEOTIDE SEQUENCE [LARGE SCALE GENOMIC DNA]</scope>
    <source>
        <strain evidence="3 5">DSM 100205</strain>
    </source>
</reference>
<name>A0A6P0EPM0_9ACTN</name>
<dbReference type="AlphaFoldDB" id="A0A6P0EPM0"/>
<dbReference type="EMBL" id="JAAGWB010000004">
    <property type="protein sequence ID" value="NEN49592.1"/>
    <property type="molecule type" value="Genomic_DNA"/>
</dbReference>
<reference evidence="4 6" key="2">
    <citation type="submission" date="2020-02" db="EMBL/GenBank/DDBJ databases">
        <title>The WGS of Modestobacter muralis DSM 100205.</title>
        <authorList>
            <person name="Jiang Z."/>
        </authorList>
    </citation>
    <scope>NUCLEOTIDE SEQUENCE [LARGE SCALE GENOMIC DNA]</scope>
    <source>
        <strain evidence="4 6">DSM 100205</strain>
    </source>
</reference>
<dbReference type="Gene3D" id="3.30.70.360">
    <property type="match status" value="1"/>
</dbReference>